<dbReference type="Proteomes" id="UP000475862">
    <property type="component" value="Unassembled WGS sequence"/>
</dbReference>
<gene>
    <name evidence="2" type="ORF">AGLY_012708</name>
</gene>
<accession>A0A6G0TAK0</accession>
<dbReference type="AlphaFoldDB" id="A0A6G0TAK0"/>
<sequence length="178" mass="20649">MTVTVVSAADRKRRSMWASACVKYHFGGGDYMLRKLLDDVFFQVFAFSFAFKQHLNIDTNILSKRYLNSKINYSFYNIQIFFGKVNEIGVYAIRGYLDTTTFVCTRPLDSLSINISIIIIVYNIKYNSSLEMFVHAISGYLDTTTFVCTRPLDSLSINIMYMHLVVIYYYISVYTPTR</sequence>
<evidence type="ECO:0000313" key="2">
    <source>
        <dbReference type="EMBL" id="KAE9527884.1"/>
    </source>
</evidence>
<evidence type="ECO:0000256" key="1">
    <source>
        <dbReference type="SAM" id="Phobius"/>
    </source>
</evidence>
<reference evidence="2 3" key="1">
    <citation type="submission" date="2019-08" db="EMBL/GenBank/DDBJ databases">
        <title>The genome of the soybean aphid Biotype 1, its phylome, world population structure and adaptation to the North American continent.</title>
        <authorList>
            <person name="Giordano R."/>
            <person name="Donthu R.K."/>
            <person name="Hernandez A.G."/>
            <person name="Wright C.L."/>
            <person name="Zimin A.V."/>
        </authorList>
    </citation>
    <scope>NUCLEOTIDE SEQUENCE [LARGE SCALE GENOMIC DNA]</scope>
    <source>
        <tissue evidence="2">Whole aphids</tissue>
    </source>
</reference>
<keyword evidence="3" id="KW-1185">Reference proteome</keyword>
<feature type="transmembrane region" description="Helical" evidence="1">
    <location>
        <begin position="155"/>
        <end position="171"/>
    </location>
</feature>
<keyword evidence="1" id="KW-0472">Membrane</keyword>
<protein>
    <submittedName>
        <fullName evidence="2">Uncharacterized protein</fullName>
    </submittedName>
</protein>
<evidence type="ECO:0000313" key="3">
    <source>
        <dbReference type="Proteomes" id="UP000475862"/>
    </source>
</evidence>
<organism evidence="2 3">
    <name type="scientific">Aphis glycines</name>
    <name type="common">Soybean aphid</name>
    <dbReference type="NCBI Taxonomy" id="307491"/>
    <lineage>
        <taxon>Eukaryota</taxon>
        <taxon>Metazoa</taxon>
        <taxon>Ecdysozoa</taxon>
        <taxon>Arthropoda</taxon>
        <taxon>Hexapoda</taxon>
        <taxon>Insecta</taxon>
        <taxon>Pterygota</taxon>
        <taxon>Neoptera</taxon>
        <taxon>Paraneoptera</taxon>
        <taxon>Hemiptera</taxon>
        <taxon>Sternorrhyncha</taxon>
        <taxon>Aphidomorpha</taxon>
        <taxon>Aphidoidea</taxon>
        <taxon>Aphididae</taxon>
        <taxon>Aphidini</taxon>
        <taxon>Aphis</taxon>
        <taxon>Aphis</taxon>
    </lineage>
</organism>
<proteinExistence type="predicted"/>
<comment type="caution">
    <text evidence="2">The sequence shown here is derived from an EMBL/GenBank/DDBJ whole genome shotgun (WGS) entry which is preliminary data.</text>
</comment>
<keyword evidence="1" id="KW-0812">Transmembrane</keyword>
<name>A0A6G0TAK0_APHGL</name>
<keyword evidence="1" id="KW-1133">Transmembrane helix</keyword>
<dbReference type="EMBL" id="VYZN01000050">
    <property type="protein sequence ID" value="KAE9527884.1"/>
    <property type="molecule type" value="Genomic_DNA"/>
</dbReference>